<dbReference type="Proteomes" id="UP000030905">
    <property type="component" value="Chromosome"/>
</dbReference>
<dbReference type="KEGG" id="cpae:CPAST_c40640"/>
<dbReference type="KEGG" id="cpat:CLPA_c40640"/>
<dbReference type="eggNOG" id="ENOG50330IM">
    <property type="taxonomic scope" value="Bacteria"/>
</dbReference>
<gene>
    <name evidence="1" type="ORF">CLPA_c40640</name>
    <name evidence="3" type="ORF">CP6013_03150</name>
    <name evidence="2" type="ORF">CP6013_04033</name>
</gene>
<evidence type="ECO:0000313" key="2">
    <source>
        <dbReference type="EMBL" id="KRU10741.1"/>
    </source>
</evidence>
<dbReference type="AlphaFoldDB" id="A0A0H3JB20"/>
<protein>
    <submittedName>
        <fullName evidence="1">Phage protein</fullName>
    </submittedName>
</protein>
<evidence type="ECO:0000313" key="5">
    <source>
        <dbReference type="Proteomes" id="UP000030905"/>
    </source>
</evidence>
<keyword evidence="5" id="KW-1185">Reference proteome</keyword>
<reference evidence="1 5" key="1">
    <citation type="journal article" date="2015" name="Genome Announc.">
        <title>Complete Genome Sequence of the Nitrogen-Fixing and Solvent-Producing Clostridium pasteurianum DSM 525.</title>
        <authorList>
            <person name="Poehlein A."/>
            <person name="Grosse-Honebrink A."/>
            <person name="Zhang Y."/>
            <person name="Minton N.P."/>
            <person name="Daniel R."/>
        </authorList>
    </citation>
    <scope>NUCLEOTIDE SEQUENCE [LARGE SCALE GENOMIC DNA]</scope>
    <source>
        <strain evidence="1">DSM 525</strain>
        <strain evidence="5">DSM 525 / ATCC 6013</strain>
    </source>
</reference>
<accession>A0A0H3JB20</accession>
<sequence>MSSFYRVDDVQKILDVSSTKAYKIIQQLNKELKEKGYITIAGRVPIKYFKEKYYC</sequence>
<name>A0A0H3JB20_CLOPA</name>
<dbReference type="EMBL" id="CP009268">
    <property type="protein sequence ID" value="AJA54081.1"/>
    <property type="molecule type" value="Genomic_DNA"/>
</dbReference>
<dbReference type="PATRIC" id="fig|1262449.3.peg.2067"/>
<organism evidence="1 5">
    <name type="scientific">Clostridium pasteurianum DSM 525 = ATCC 6013</name>
    <dbReference type="NCBI Taxonomy" id="1262449"/>
    <lineage>
        <taxon>Bacteria</taxon>
        <taxon>Bacillati</taxon>
        <taxon>Bacillota</taxon>
        <taxon>Clostridia</taxon>
        <taxon>Eubacteriales</taxon>
        <taxon>Clostridiaceae</taxon>
        <taxon>Clostridium</taxon>
    </lineage>
</organism>
<dbReference type="RefSeq" id="WP_003444918.1">
    <property type="nucleotide sequence ID" value="NZ_ANZB01000006.1"/>
</dbReference>
<reference evidence="2" key="2">
    <citation type="submission" date="2015-10" db="EMBL/GenBank/DDBJ databases">
        <title>Improved Draft Genome Sequence of Clostridium pasteurianum Strain ATCC 6013 (DSM 525) Using a Hybrid Next-Generation Sequencing Approach.</title>
        <authorList>
            <person name="Pyne M.E."/>
            <person name="Utturkar S.M."/>
            <person name="Brown S.D."/>
            <person name="Moo-Young M."/>
            <person name="Chung D.A."/>
            <person name="Chou P.C."/>
        </authorList>
    </citation>
    <scope>NUCLEOTIDE SEQUENCE</scope>
    <source>
        <strain evidence="2">ATCC 6013</strain>
    </source>
</reference>
<evidence type="ECO:0000313" key="3">
    <source>
        <dbReference type="EMBL" id="KRU13894.1"/>
    </source>
</evidence>
<evidence type="ECO:0000313" key="4">
    <source>
        <dbReference type="Proteomes" id="UP000028042"/>
    </source>
</evidence>
<dbReference type="EMBL" id="JPGY02000002">
    <property type="protein sequence ID" value="KRU10741.1"/>
    <property type="molecule type" value="Genomic_DNA"/>
</dbReference>
<dbReference type="GeneID" id="93076133"/>
<dbReference type="Proteomes" id="UP000028042">
    <property type="component" value="Unassembled WGS sequence"/>
</dbReference>
<reference evidence="2 4" key="3">
    <citation type="journal article" name="Genome Announc.">
        <title>Improved Draft Genome Sequence of Clostridium pasteurianum Strain ATCC 6013 (DSM 525) Using a Hybrid Next-Generation Sequencing Approach.</title>
        <authorList>
            <person name="Pyne M.E."/>
            <person name="Utturkar S."/>
            <person name="Brown S.D."/>
            <person name="Moo-Young M."/>
            <person name="Chung D.A."/>
            <person name="Chou C.P."/>
        </authorList>
    </citation>
    <scope>NUCLEOTIDE SEQUENCE [LARGE SCALE GENOMIC DNA]</scope>
    <source>
        <strain evidence="2 4">ATCC 6013</strain>
    </source>
</reference>
<evidence type="ECO:0000313" key="1">
    <source>
        <dbReference type="EMBL" id="AJA54081.1"/>
    </source>
</evidence>
<dbReference type="EMBL" id="JPGY02000001">
    <property type="protein sequence ID" value="KRU13894.1"/>
    <property type="molecule type" value="Genomic_DNA"/>
</dbReference>
<proteinExistence type="predicted"/>